<sequence length="163" mass="18054">MSTYNYGRYYVLISSPDKKIRLMRGLSSPTIKDILEAAAEIGINGKFLLTAENRTVIGDDYALRYLLENSHEIIVAHTLDVDKKHQFGEAIGETSTDPEAIELNLEVGECVKGLDANGELCVRLKELKAQFLFVMSSLNNMLRQFKFSAQSKEIGASTGDSGM</sequence>
<organism evidence="1 2">
    <name type="scientific">Drosophila lebanonensis</name>
    <name type="common">Fruit fly</name>
    <name type="synonym">Scaptodrosophila lebanonensis</name>
    <dbReference type="NCBI Taxonomy" id="7225"/>
    <lineage>
        <taxon>Eukaryota</taxon>
        <taxon>Metazoa</taxon>
        <taxon>Ecdysozoa</taxon>
        <taxon>Arthropoda</taxon>
        <taxon>Hexapoda</taxon>
        <taxon>Insecta</taxon>
        <taxon>Pterygota</taxon>
        <taxon>Neoptera</taxon>
        <taxon>Endopterygota</taxon>
        <taxon>Diptera</taxon>
        <taxon>Brachycera</taxon>
        <taxon>Muscomorpha</taxon>
        <taxon>Ephydroidea</taxon>
        <taxon>Drosophilidae</taxon>
        <taxon>Scaptodrosophila</taxon>
    </lineage>
</organism>
<proteinExistence type="predicted"/>
<evidence type="ECO:0000313" key="1">
    <source>
        <dbReference type="Proteomes" id="UP000504634"/>
    </source>
</evidence>
<dbReference type="AlphaFoldDB" id="A0A6J2T8B5"/>
<dbReference type="Proteomes" id="UP000504634">
    <property type="component" value="Unplaced"/>
</dbReference>
<accession>A0A6J2T8B5</accession>
<name>A0A6J2T8B5_DROLE</name>
<dbReference type="RefSeq" id="XP_030373161.1">
    <property type="nucleotide sequence ID" value="XM_030517301.1"/>
</dbReference>
<gene>
    <name evidence="2" type="primary">LOC115623094</name>
</gene>
<keyword evidence="1" id="KW-1185">Reference proteome</keyword>
<evidence type="ECO:0000313" key="2">
    <source>
        <dbReference type="RefSeq" id="XP_030373161.1"/>
    </source>
</evidence>
<reference evidence="2" key="1">
    <citation type="submission" date="2025-08" db="UniProtKB">
        <authorList>
            <consortium name="RefSeq"/>
        </authorList>
    </citation>
    <scope>IDENTIFICATION</scope>
    <source>
        <strain evidence="2">11010-0011.00</strain>
        <tissue evidence="2">Whole body</tissue>
    </source>
</reference>
<protein>
    <submittedName>
        <fullName evidence="2">Uncharacterized protein LOC115623094</fullName>
    </submittedName>
</protein>
<dbReference type="GeneID" id="115623094"/>